<dbReference type="InterPro" id="IPR002347">
    <property type="entry name" value="SDR_fam"/>
</dbReference>
<dbReference type="Pfam" id="PF13561">
    <property type="entry name" value="adh_short_C2"/>
    <property type="match status" value="1"/>
</dbReference>
<name>A0A837GC15_9VIBR</name>
<evidence type="ECO:0000313" key="4">
    <source>
        <dbReference type="EMBL" id="KJY77614.1"/>
    </source>
</evidence>
<dbReference type="PANTHER" id="PTHR43618">
    <property type="entry name" value="7-ALPHA-HYDROXYSTEROID DEHYDROGENASE"/>
    <property type="match status" value="1"/>
</dbReference>
<dbReference type="PROSITE" id="PS00061">
    <property type="entry name" value="ADH_SHORT"/>
    <property type="match status" value="1"/>
</dbReference>
<dbReference type="SUPFAM" id="SSF51735">
    <property type="entry name" value="NAD(P)-binding Rossmann-fold domains"/>
    <property type="match status" value="1"/>
</dbReference>
<dbReference type="Gene3D" id="3.40.50.720">
    <property type="entry name" value="NAD(P)-binding Rossmann-like Domain"/>
    <property type="match status" value="1"/>
</dbReference>
<dbReference type="InterPro" id="IPR036291">
    <property type="entry name" value="NAD(P)-bd_dom_sf"/>
</dbReference>
<keyword evidence="3" id="KW-0560">Oxidoreductase</keyword>
<dbReference type="GO" id="GO:0016491">
    <property type="term" value="F:oxidoreductase activity"/>
    <property type="evidence" value="ECO:0007669"/>
    <property type="project" value="UniProtKB-KW"/>
</dbReference>
<dbReference type="AlphaFoldDB" id="A0A837GC15"/>
<dbReference type="EMBL" id="JXXR01000001">
    <property type="protein sequence ID" value="KJY77614.1"/>
    <property type="molecule type" value="Genomic_DNA"/>
</dbReference>
<dbReference type="CDD" id="cd05233">
    <property type="entry name" value="SDR_c"/>
    <property type="match status" value="1"/>
</dbReference>
<accession>A0A837GC15</accession>
<keyword evidence="2" id="KW-0521">NADP</keyword>
<proteinExistence type="inferred from homology"/>
<protein>
    <submittedName>
        <fullName evidence="4">Glucose dehydrogenase</fullName>
    </submittedName>
</protein>
<comment type="caution">
    <text evidence="4">The sequence shown here is derived from an EMBL/GenBank/DDBJ whole genome shotgun (WGS) entry which is preliminary data.</text>
</comment>
<dbReference type="PRINTS" id="PR00080">
    <property type="entry name" value="SDRFAMILY"/>
</dbReference>
<dbReference type="PRINTS" id="PR00081">
    <property type="entry name" value="GDHRDH"/>
</dbReference>
<evidence type="ECO:0000256" key="1">
    <source>
        <dbReference type="ARBA" id="ARBA00006484"/>
    </source>
</evidence>
<gene>
    <name evidence="4" type="ORF">TW71_00855</name>
</gene>
<dbReference type="PANTHER" id="PTHR43618:SF8">
    <property type="entry name" value="7ALPHA-HYDROXYSTEROID DEHYDROGENASE"/>
    <property type="match status" value="1"/>
</dbReference>
<organism evidence="4">
    <name type="scientific">Vibrio coralliilyticus</name>
    <dbReference type="NCBI Taxonomy" id="190893"/>
    <lineage>
        <taxon>Bacteria</taxon>
        <taxon>Pseudomonadati</taxon>
        <taxon>Pseudomonadota</taxon>
        <taxon>Gammaproteobacteria</taxon>
        <taxon>Vibrionales</taxon>
        <taxon>Vibrionaceae</taxon>
        <taxon>Vibrio</taxon>
    </lineage>
</organism>
<comment type="similarity">
    <text evidence="1">Belongs to the short-chain dehydrogenases/reductases (SDR) family.</text>
</comment>
<evidence type="ECO:0000256" key="3">
    <source>
        <dbReference type="ARBA" id="ARBA00023002"/>
    </source>
</evidence>
<sequence length="256" mass="27760">MMKLTGKKAFITGATSGIGLAIARRFFEEGATIAINGRNAEKLETINREYFSNKALEVVADISKVEDIASAYELLKKEFSELDVLVVNAGAYQLKPFTETTEQDFDDMFALNVKGAFFTMQYSAPLLSEGASVISISSVGAIHASWNQAPYNASKAAISSLTKSFACGLTHKKIRANTISPGVTETEIWDKVDYREQVDQVAKDGIPLGRKGAVEEVAGAALFLASDDSAFMTTSDLMMDGGVTYINDPEEWGHKQ</sequence>
<reference evidence="4" key="1">
    <citation type="journal article" date="2015" name="BMC Genomics">
        <title>Genome mining reveals unlocked bioactive potential of marine Gram-negative bacteria.</title>
        <authorList>
            <person name="Machado H."/>
            <person name="Sonnenschein E.C."/>
            <person name="Melchiorsen J."/>
            <person name="Gram L."/>
        </authorList>
    </citation>
    <scope>NUCLEOTIDE SEQUENCE</scope>
    <source>
        <strain evidence="4">S2052</strain>
    </source>
</reference>
<dbReference type="InterPro" id="IPR052178">
    <property type="entry name" value="Sec_Metab_Biosynth_SDR"/>
</dbReference>
<dbReference type="FunFam" id="3.40.50.720:FF:000084">
    <property type="entry name" value="Short-chain dehydrogenase reductase"/>
    <property type="match status" value="1"/>
</dbReference>
<dbReference type="InterPro" id="IPR020904">
    <property type="entry name" value="Sc_DH/Rdtase_CS"/>
</dbReference>
<evidence type="ECO:0000256" key="2">
    <source>
        <dbReference type="ARBA" id="ARBA00022857"/>
    </source>
</evidence>